<feature type="transmembrane region" description="Helical" evidence="1">
    <location>
        <begin position="106"/>
        <end position="135"/>
    </location>
</feature>
<organism evidence="2 3">
    <name type="scientific">Roseovarius albus</name>
    <dbReference type="NCBI Taxonomy" id="1247867"/>
    <lineage>
        <taxon>Bacteria</taxon>
        <taxon>Pseudomonadati</taxon>
        <taxon>Pseudomonadota</taxon>
        <taxon>Alphaproteobacteria</taxon>
        <taxon>Rhodobacterales</taxon>
        <taxon>Roseobacteraceae</taxon>
        <taxon>Roseovarius</taxon>
    </lineage>
</organism>
<keyword evidence="1" id="KW-1133">Transmembrane helix</keyword>
<feature type="transmembrane region" description="Helical" evidence="1">
    <location>
        <begin position="45"/>
        <end position="68"/>
    </location>
</feature>
<name>A0A1X6YEX6_9RHOB</name>
<keyword evidence="2" id="KW-0808">Transferase</keyword>
<reference evidence="2 3" key="1">
    <citation type="submission" date="2017-03" db="EMBL/GenBank/DDBJ databases">
        <authorList>
            <person name="Afonso C.L."/>
            <person name="Miller P.J."/>
            <person name="Scott M.A."/>
            <person name="Spackman E."/>
            <person name="Goraichik I."/>
            <person name="Dimitrov K.M."/>
            <person name="Suarez D.L."/>
            <person name="Swayne D.E."/>
        </authorList>
    </citation>
    <scope>NUCLEOTIDE SEQUENCE [LARGE SCALE GENOMIC DNA]</scope>
    <source>
        <strain evidence="2 3">CECT 7450</strain>
    </source>
</reference>
<feature type="transmembrane region" description="Helical" evidence="1">
    <location>
        <begin position="180"/>
        <end position="197"/>
    </location>
</feature>
<sequence length="206" mass="21610">MTDRRPIASRGSGWARALTKWLAARDISSNQISIASMGAAGLAGLCFYFGASAGGFGGALLLVAAALFCQLRLICNLMDGLVAVEAQKGTPDGAFWNEAPDRVSDVLIFIGLGYGLGLVGLGWAAAVMTVSTAYVRELGHNITGENDFCGPMAKPHRMALVTGTAVLAAVLPNWGLLQLALWVVVIGAAVTVVRRSLRILQRLGQR</sequence>
<accession>A0A1X6YEX6</accession>
<evidence type="ECO:0000313" key="3">
    <source>
        <dbReference type="Proteomes" id="UP000193061"/>
    </source>
</evidence>
<dbReference type="AlphaFoldDB" id="A0A1X6YEX6"/>
<dbReference type="EMBL" id="FWFX01000002">
    <property type="protein sequence ID" value="SLN19311.1"/>
    <property type="molecule type" value="Genomic_DNA"/>
</dbReference>
<proteinExistence type="predicted"/>
<protein>
    <submittedName>
        <fullName evidence="2">CDP-alcohol phosphatidyltransferase</fullName>
    </submittedName>
</protein>
<dbReference type="GO" id="GO:0016740">
    <property type="term" value="F:transferase activity"/>
    <property type="evidence" value="ECO:0007669"/>
    <property type="project" value="UniProtKB-KW"/>
</dbReference>
<evidence type="ECO:0000256" key="1">
    <source>
        <dbReference type="SAM" id="Phobius"/>
    </source>
</evidence>
<dbReference type="RefSeq" id="WP_085804195.1">
    <property type="nucleotide sequence ID" value="NZ_FWFX01000002.1"/>
</dbReference>
<keyword evidence="3" id="KW-1185">Reference proteome</keyword>
<dbReference type="InterPro" id="IPR043130">
    <property type="entry name" value="CDP-OH_PTrfase_TM_dom"/>
</dbReference>
<dbReference type="Proteomes" id="UP000193061">
    <property type="component" value="Unassembled WGS sequence"/>
</dbReference>
<gene>
    <name evidence="2" type="ORF">ROA7450_00612</name>
</gene>
<evidence type="ECO:0000313" key="2">
    <source>
        <dbReference type="EMBL" id="SLN19311.1"/>
    </source>
</evidence>
<dbReference type="Gene3D" id="1.20.120.1760">
    <property type="match status" value="1"/>
</dbReference>
<keyword evidence="1" id="KW-0812">Transmembrane</keyword>
<dbReference type="OrthoDB" id="1034332at2"/>
<keyword evidence="1" id="KW-0472">Membrane</keyword>